<evidence type="ECO:0000259" key="5">
    <source>
        <dbReference type="Pfam" id="PF01011"/>
    </source>
</evidence>
<keyword evidence="4" id="KW-0812">Transmembrane</keyword>
<dbReference type="InterPro" id="IPR017511">
    <property type="entry name" value="PQQ_mDH"/>
</dbReference>
<feature type="transmembrane region" description="Helical" evidence="4">
    <location>
        <begin position="123"/>
        <end position="144"/>
    </location>
</feature>
<evidence type="ECO:0000313" key="7">
    <source>
        <dbReference type="Proteomes" id="UP001217476"/>
    </source>
</evidence>
<dbReference type="CDD" id="cd10280">
    <property type="entry name" value="PQQ_mGDH"/>
    <property type="match status" value="1"/>
</dbReference>
<feature type="transmembrane region" description="Helical" evidence="4">
    <location>
        <begin position="98"/>
        <end position="116"/>
    </location>
</feature>
<dbReference type="InterPro" id="IPR018391">
    <property type="entry name" value="PQQ_b-propeller_rpt"/>
</dbReference>
<accession>A0AAJ6AZ58</accession>
<dbReference type="EC" id="1.1.-.-" evidence="6"/>
<dbReference type="AlphaFoldDB" id="A0AAJ6AZ58"/>
<keyword evidence="3 6" id="KW-0560">Oxidoreductase</keyword>
<evidence type="ECO:0000256" key="4">
    <source>
        <dbReference type="SAM" id="Phobius"/>
    </source>
</evidence>
<dbReference type="PANTHER" id="PTHR32303">
    <property type="entry name" value="QUINOPROTEIN ALCOHOL DEHYDROGENASE (CYTOCHROME C)"/>
    <property type="match status" value="1"/>
</dbReference>
<name>A0AAJ6AZ58_9HYPH</name>
<feature type="transmembrane region" description="Helical" evidence="4">
    <location>
        <begin position="69"/>
        <end position="92"/>
    </location>
</feature>
<comment type="similarity">
    <text evidence="2">Belongs to the bacterial PQQ dehydrogenase family.</text>
</comment>
<keyword evidence="4" id="KW-0472">Membrane</keyword>
<gene>
    <name evidence="6" type="ORF">P0Y65_19040</name>
</gene>
<feature type="transmembrane region" description="Helical" evidence="4">
    <location>
        <begin position="45"/>
        <end position="62"/>
    </location>
</feature>
<dbReference type="InterPro" id="IPR011047">
    <property type="entry name" value="Quinoprotein_ADH-like_sf"/>
</dbReference>
<feature type="transmembrane region" description="Helical" evidence="4">
    <location>
        <begin position="15"/>
        <end position="39"/>
    </location>
</feature>
<dbReference type="Pfam" id="PF01011">
    <property type="entry name" value="PQQ"/>
    <property type="match status" value="1"/>
</dbReference>
<proteinExistence type="inferred from homology"/>
<evidence type="ECO:0000256" key="1">
    <source>
        <dbReference type="ARBA" id="ARBA00001931"/>
    </source>
</evidence>
<feature type="domain" description="Pyrrolo-quinoline quinone repeat" evidence="5">
    <location>
        <begin position="169"/>
        <end position="793"/>
    </location>
</feature>
<evidence type="ECO:0000256" key="2">
    <source>
        <dbReference type="ARBA" id="ARBA00008156"/>
    </source>
</evidence>
<keyword evidence="4" id="KW-1133">Transmembrane helix</keyword>
<comment type="cofactor">
    <cofactor evidence="1">
        <name>pyrroloquinoline quinone</name>
        <dbReference type="ChEBI" id="CHEBI:58442"/>
    </cofactor>
</comment>
<evidence type="ECO:0000256" key="3">
    <source>
        <dbReference type="ARBA" id="ARBA00023002"/>
    </source>
</evidence>
<dbReference type="PANTHER" id="PTHR32303:SF4">
    <property type="entry name" value="QUINOPROTEIN GLUCOSE DEHYDROGENASE"/>
    <property type="match status" value="1"/>
</dbReference>
<dbReference type="SMART" id="SM00564">
    <property type="entry name" value="PQQ"/>
    <property type="match status" value="5"/>
</dbReference>
<sequence>MSADAGPRSAGPSAWVLRILGIVLAIIGLPLLVLGGQLITLGGSWYYGLAGLVLIAAGIFTFRRSLVGFWLFAALFVATIAWSLIESGFAFWPLVPRLGGPLVIALIIALCLPLFPAWRAGKALPFGLAAIIVLVLAGAGYTAFQPQGVIRNDIAATPGQAVADNNGNWAAYGATPSGTRFSPADQINTENVQNLEVAWTYQYGEERVAGQEDQITPILINDTAYICTPESNVHAIDVNTGEARWVFDSETDNSAFARCRGVSYYEYEAPEVEPAAAVVTTPATDATAPAAPATPVAPAAPVVAEAPAICGTGRIVLTTSDARMIELDATTGELCADFGTGGIVDLKAGMGDDALPNYILTSAPTVARNRVVVGGFVLDNISTGEPSGVVRAFDARSGELLWAWNADRPEGGLPAEGELYTRGTPNVWSTPAYDDALGLVYLPTGNATPDFWAAHRTEDMLRVSASVVAVDIETGAERWVFQTTHHDVWDYDVASQPALYDVPDGNGGTIPALIQITKRGQIFMLDRRTGEPIAEVEERAVPQDVQEGDLPLSPTQPYSVGMPAIGVEPLTEARMWGATLYDQLLCRIEFKKLRYEGDFTPPTTERMIQWPGYYGGFNWGSAALNEETGMLVLNDMRIAQYVELVPRDDYDSQATSGADMHAGLSPQTGTPFAALKDNFFSALGVPCQEPPYGTMTGIDLASRTVAWQVPMGTLEETGPLGIKTGLQIPIGMPTIGGASTTSGGLVFYAATQDYYLRAMDVTTGEELWKGKLPVGSQSTPSTYVSPSSGKQFVVLTAGGARQQNIRGDYVVAFALPDDAAAN</sequence>
<dbReference type="GO" id="GO:0016020">
    <property type="term" value="C:membrane"/>
    <property type="evidence" value="ECO:0007669"/>
    <property type="project" value="InterPro"/>
</dbReference>
<dbReference type="NCBIfam" id="TIGR03074">
    <property type="entry name" value="PQQ_membr_DH"/>
    <property type="match status" value="1"/>
</dbReference>
<protein>
    <submittedName>
        <fullName evidence="6">Membrane-bound PQQ-dependent dehydrogenase, glucose/quinate/shikimate family</fullName>
        <ecNumber evidence="6">1.1.-.-</ecNumber>
    </submittedName>
</protein>
<dbReference type="SUPFAM" id="SSF50998">
    <property type="entry name" value="Quinoprotein alcohol dehydrogenase-like"/>
    <property type="match status" value="1"/>
</dbReference>
<dbReference type="GO" id="GO:0048038">
    <property type="term" value="F:quinone binding"/>
    <property type="evidence" value="ECO:0007669"/>
    <property type="project" value="InterPro"/>
</dbReference>
<evidence type="ECO:0000313" key="6">
    <source>
        <dbReference type="EMBL" id="WEK04250.1"/>
    </source>
</evidence>
<dbReference type="InterPro" id="IPR002372">
    <property type="entry name" value="PQQ_rpt_dom"/>
</dbReference>
<dbReference type="Gene3D" id="2.140.10.10">
    <property type="entry name" value="Quinoprotein alcohol dehydrogenase-like superfamily"/>
    <property type="match status" value="2"/>
</dbReference>
<organism evidence="6 7">
    <name type="scientific">Candidatus Devosia phytovorans</name>
    <dbReference type="NCBI Taxonomy" id="3121372"/>
    <lineage>
        <taxon>Bacteria</taxon>
        <taxon>Pseudomonadati</taxon>
        <taxon>Pseudomonadota</taxon>
        <taxon>Alphaproteobacteria</taxon>
        <taxon>Hyphomicrobiales</taxon>
        <taxon>Devosiaceae</taxon>
        <taxon>Devosia</taxon>
    </lineage>
</organism>
<reference evidence="6" key="1">
    <citation type="submission" date="2023-03" db="EMBL/GenBank/DDBJ databases">
        <title>Andean soil-derived lignocellulolytic bacterial consortium as a source of novel taxa and putative plastic-active enzymes.</title>
        <authorList>
            <person name="Diaz-Garcia L."/>
            <person name="Chuvochina M."/>
            <person name="Feuerriegel G."/>
            <person name="Bunk B."/>
            <person name="Sproer C."/>
            <person name="Streit W.R."/>
            <person name="Rodriguez L.M."/>
            <person name="Overmann J."/>
            <person name="Jimenez D.J."/>
        </authorList>
    </citation>
    <scope>NUCLEOTIDE SEQUENCE</scope>
    <source>
        <strain evidence="6">MAG 4196</strain>
    </source>
</reference>
<dbReference type="Proteomes" id="UP001217476">
    <property type="component" value="Chromosome"/>
</dbReference>
<dbReference type="GO" id="GO:0008876">
    <property type="term" value="F:quinoprotein glucose dehydrogenase activity"/>
    <property type="evidence" value="ECO:0007669"/>
    <property type="project" value="TreeGrafter"/>
</dbReference>
<dbReference type="EMBL" id="CP119312">
    <property type="protein sequence ID" value="WEK04250.1"/>
    <property type="molecule type" value="Genomic_DNA"/>
</dbReference>